<accession>T1EGB6</accession>
<name>T1EGB6_HELRO</name>
<dbReference type="Pfam" id="PF23070">
    <property type="entry name" value="DUF7043"/>
    <property type="match status" value="1"/>
</dbReference>
<dbReference type="AlphaFoldDB" id="T1EGB6"/>
<sequence>MRFRCMLTRTDQQYADNTRYYALSRWAECSSLRSPYDGPIRLKMWPAYIGSLGMDVYGVDMVTPSCNFPRNFTGTWFTTAEFDSDVKINVTHIYFKTKLDQYTYRESVFACQQNRDNRYLVTAVTIGRCEVDYVCFAFMPRHHNIIRWRMSKPYRLTLAQSKAPDSKERIFRQTCTWSAFTLNRDDTAWRYYTFILNPPSPVPCPIGGRYNFTQVGDRNEFYQTRIRGITERPRHMIDCHEYVSELKSCDSFPKWIYVDAEYCATLDHTGKPISEYDIPDRQLFCVGYWLEDMKSYMVTYDMEDAVSNFRCWVYERKDWRDLYASRAIKAACAPQQTAYSYNSQTGASLGLVLKESERLWDSCPQRYSTGADPYTNDLQIFIVAGATKMTSAHSFLYFVSLLATVIIMRLINVTL</sequence>
<evidence type="ECO:0000259" key="2">
    <source>
        <dbReference type="Pfam" id="PF23069"/>
    </source>
</evidence>
<dbReference type="EnsemblMetazoa" id="HelroT115911">
    <property type="protein sequence ID" value="HelroP115911"/>
    <property type="gene ID" value="HelroG115911"/>
</dbReference>
<feature type="transmembrane region" description="Helical" evidence="1">
    <location>
        <begin position="395"/>
        <end position="412"/>
    </location>
</feature>
<dbReference type="GeneID" id="20195618"/>
<dbReference type="RefSeq" id="XP_009029505.1">
    <property type="nucleotide sequence ID" value="XM_009031257.1"/>
</dbReference>
<keyword evidence="6" id="KW-1185">Reference proteome</keyword>
<dbReference type="KEGG" id="hro:HELRODRAFT_115911"/>
<feature type="domain" description="DUF7042" evidence="2">
    <location>
        <begin position="201"/>
        <end position="339"/>
    </location>
</feature>
<dbReference type="Proteomes" id="UP000015101">
    <property type="component" value="Unassembled WGS sequence"/>
</dbReference>
<dbReference type="EMBL" id="KB097642">
    <property type="protein sequence ID" value="ESN92410.1"/>
    <property type="molecule type" value="Genomic_DNA"/>
</dbReference>
<keyword evidence="1" id="KW-1133">Transmembrane helix</keyword>
<reference evidence="4 6" key="2">
    <citation type="journal article" date="2013" name="Nature">
        <title>Insights into bilaterian evolution from three spiralian genomes.</title>
        <authorList>
            <person name="Simakov O."/>
            <person name="Marletaz F."/>
            <person name="Cho S.J."/>
            <person name="Edsinger-Gonzales E."/>
            <person name="Havlak P."/>
            <person name="Hellsten U."/>
            <person name="Kuo D.H."/>
            <person name="Larsson T."/>
            <person name="Lv J."/>
            <person name="Arendt D."/>
            <person name="Savage R."/>
            <person name="Osoegawa K."/>
            <person name="de Jong P."/>
            <person name="Grimwood J."/>
            <person name="Chapman J.A."/>
            <person name="Shapiro H."/>
            <person name="Aerts A."/>
            <person name="Otillar R.P."/>
            <person name="Terry A.Y."/>
            <person name="Boore J.L."/>
            <person name="Grigoriev I.V."/>
            <person name="Lindberg D.R."/>
            <person name="Seaver E.C."/>
            <person name="Weisblat D.A."/>
            <person name="Putnam N.H."/>
            <person name="Rokhsar D.S."/>
        </authorList>
    </citation>
    <scope>NUCLEOTIDE SEQUENCE</scope>
</reference>
<dbReference type="STRING" id="6412.T1EGB6"/>
<dbReference type="PANTHER" id="PTHR22255:SF1">
    <property type="entry name" value="LD32918P"/>
    <property type="match status" value="1"/>
</dbReference>
<keyword evidence="1" id="KW-0812">Transmembrane</keyword>
<proteinExistence type="predicted"/>
<dbReference type="Pfam" id="PF23069">
    <property type="entry name" value="DUF7042"/>
    <property type="match status" value="1"/>
</dbReference>
<dbReference type="CTD" id="20195618"/>
<evidence type="ECO:0000313" key="6">
    <source>
        <dbReference type="Proteomes" id="UP000015101"/>
    </source>
</evidence>
<dbReference type="OMA" id="GTWFTQG"/>
<evidence type="ECO:0000313" key="5">
    <source>
        <dbReference type="EnsemblMetazoa" id="HelroP115911"/>
    </source>
</evidence>
<dbReference type="PANTHER" id="PTHR22255">
    <property type="entry name" value="LP06548P"/>
    <property type="match status" value="1"/>
</dbReference>
<evidence type="ECO:0000256" key="1">
    <source>
        <dbReference type="SAM" id="Phobius"/>
    </source>
</evidence>
<dbReference type="eggNOG" id="ENOG502QSGS">
    <property type="taxonomic scope" value="Eukaryota"/>
</dbReference>
<reference evidence="6" key="1">
    <citation type="submission" date="2012-12" db="EMBL/GenBank/DDBJ databases">
        <authorList>
            <person name="Hellsten U."/>
            <person name="Grimwood J."/>
            <person name="Chapman J.A."/>
            <person name="Shapiro H."/>
            <person name="Aerts A."/>
            <person name="Otillar R.P."/>
            <person name="Terry A.Y."/>
            <person name="Boore J.L."/>
            <person name="Simakov O."/>
            <person name="Marletaz F."/>
            <person name="Cho S.-J."/>
            <person name="Edsinger-Gonzales E."/>
            <person name="Havlak P."/>
            <person name="Kuo D.-H."/>
            <person name="Larsson T."/>
            <person name="Lv J."/>
            <person name="Arendt D."/>
            <person name="Savage R."/>
            <person name="Osoegawa K."/>
            <person name="de Jong P."/>
            <person name="Lindberg D.R."/>
            <person name="Seaver E.C."/>
            <person name="Weisblat D.A."/>
            <person name="Putnam N.H."/>
            <person name="Grigoriev I.V."/>
            <person name="Rokhsar D.S."/>
        </authorList>
    </citation>
    <scope>NUCLEOTIDE SEQUENCE</scope>
</reference>
<dbReference type="HOGENOM" id="CLU_571437_0_0_1"/>
<protein>
    <submittedName>
        <fullName evidence="4 5">Uncharacterized protein</fullName>
    </submittedName>
</protein>
<keyword evidence="1" id="KW-0472">Membrane</keyword>
<evidence type="ECO:0000313" key="4">
    <source>
        <dbReference type="EMBL" id="ESN92410.1"/>
    </source>
</evidence>
<evidence type="ECO:0000259" key="3">
    <source>
        <dbReference type="Pfam" id="PF23070"/>
    </source>
</evidence>
<dbReference type="InParanoid" id="T1EGB6"/>
<reference evidence="5" key="3">
    <citation type="submission" date="2015-06" db="UniProtKB">
        <authorList>
            <consortium name="EnsemblMetazoa"/>
        </authorList>
    </citation>
    <scope>IDENTIFICATION</scope>
</reference>
<dbReference type="EMBL" id="AMQM01007603">
    <property type="status" value="NOT_ANNOTATED_CDS"/>
    <property type="molecule type" value="Genomic_DNA"/>
</dbReference>
<dbReference type="InterPro" id="IPR055471">
    <property type="entry name" value="DUF7043"/>
</dbReference>
<gene>
    <name evidence="5" type="primary">20195618</name>
    <name evidence="4" type="ORF">HELRODRAFT_115911</name>
</gene>
<dbReference type="InterPro" id="IPR055470">
    <property type="entry name" value="DUF7042"/>
</dbReference>
<organism evidence="5 6">
    <name type="scientific">Helobdella robusta</name>
    <name type="common">Californian leech</name>
    <dbReference type="NCBI Taxonomy" id="6412"/>
    <lineage>
        <taxon>Eukaryota</taxon>
        <taxon>Metazoa</taxon>
        <taxon>Spiralia</taxon>
        <taxon>Lophotrochozoa</taxon>
        <taxon>Annelida</taxon>
        <taxon>Clitellata</taxon>
        <taxon>Hirudinea</taxon>
        <taxon>Rhynchobdellida</taxon>
        <taxon>Glossiphoniidae</taxon>
        <taxon>Helobdella</taxon>
    </lineage>
</organism>
<feature type="domain" description="DUF7043" evidence="3">
    <location>
        <begin position="63"/>
        <end position="155"/>
    </location>
</feature>
<dbReference type="OrthoDB" id="9982946at2759"/>